<protein>
    <recommendedName>
        <fullName evidence="2">MAE-28990/MAE-18760-like HEPN domain-containing protein</fullName>
    </recommendedName>
</protein>
<organism evidence="1">
    <name type="scientific">marine sediment metagenome</name>
    <dbReference type="NCBI Taxonomy" id="412755"/>
    <lineage>
        <taxon>unclassified sequences</taxon>
        <taxon>metagenomes</taxon>
        <taxon>ecological metagenomes</taxon>
    </lineage>
</organism>
<dbReference type="EMBL" id="LAZR01000930">
    <property type="protein sequence ID" value="KKN54404.1"/>
    <property type="molecule type" value="Genomic_DNA"/>
</dbReference>
<gene>
    <name evidence="1" type="ORF">LCGC14_0592500</name>
</gene>
<accession>A0A0F9RHZ9</accession>
<sequence>MACDNKLYQFHVANIRSVEIALNNTALSARKAISAENAPAVESFIRLYALLLGAWVEIRLKKLLFENSGFSVEERSFVFAQSAQLEQWHKVVELAFRKHYNLPNAKLTDTTLPFTAYARYETLKEILDSDLKSIIEVRNKLAHGQWIYPLNSEGTDVEENKYQLLNNENLPSLQYKKGLISGLSNIVHDLVVSLQTFERDFDANYQKITDTRNNLKNRSYEKYAYLLVEKRRKGVEKRRANKT</sequence>
<name>A0A0F9RHZ9_9ZZZZ</name>
<evidence type="ECO:0000313" key="1">
    <source>
        <dbReference type="EMBL" id="KKN54404.1"/>
    </source>
</evidence>
<dbReference type="AlphaFoldDB" id="A0A0F9RHZ9"/>
<evidence type="ECO:0008006" key="2">
    <source>
        <dbReference type="Google" id="ProtNLM"/>
    </source>
</evidence>
<comment type="caution">
    <text evidence="1">The sequence shown here is derived from an EMBL/GenBank/DDBJ whole genome shotgun (WGS) entry which is preliminary data.</text>
</comment>
<reference evidence="1" key="1">
    <citation type="journal article" date="2015" name="Nature">
        <title>Complex archaea that bridge the gap between prokaryotes and eukaryotes.</title>
        <authorList>
            <person name="Spang A."/>
            <person name="Saw J.H."/>
            <person name="Jorgensen S.L."/>
            <person name="Zaremba-Niedzwiedzka K."/>
            <person name="Martijn J."/>
            <person name="Lind A.E."/>
            <person name="van Eijk R."/>
            <person name="Schleper C."/>
            <person name="Guy L."/>
            <person name="Ettema T.J."/>
        </authorList>
    </citation>
    <scope>NUCLEOTIDE SEQUENCE</scope>
</reference>
<proteinExistence type="predicted"/>